<dbReference type="GO" id="GO:0016985">
    <property type="term" value="F:mannan endo-1,4-beta-mannosidase activity"/>
    <property type="evidence" value="ECO:0007669"/>
    <property type="project" value="UniProtKB-EC"/>
</dbReference>
<dbReference type="AlphaFoldDB" id="A0A811RFC2"/>
<dbReference type="OrthoDB" id="680073at2759"/>
<sequence length="115" mass="13247">MHCHFLSLSLLFIHGLDVVLSEARKHVIKMILSLMNYYHDYGGRKQYVDWAKNQGQNIPSDDGFFTNPVIKGSYKNHIKAVLTRVNTFIGVAYKDDPTIMAWELMNEPRCQSDVT</sequence>
<organism evidence="8 9">
    <name type="scientific">Miscanthus lutarioriparius</name>
    <dbReference type="NCBI Taxonomy" id="422564"/>
    <lineage>
        <taxon>Eukaryota</taxon>
        <taxon>Viridiplantae</taxon>
        <taxon>Streptophyta</taxon>
        <taxon>Embryophyta</taxon>
        <taxon>Tracheophyta</taxon>
        <taxon>Spermatophyta</taxon>
        <taxon>Magnoliopsida</taxon>
        <taxon>Liliopsida</taxon>
        <taxon>Poales</taxon>
        <taxon>Poaceae</taxon>
        <taxon>PACMAD clade</taxon>
        <taxon>Panicoideae</taxon>
        <taxon>Andropogonodae</taxon>
        <taxon>Andropogoneae</taxon>
        <taxon>Saccharinae</taxon>
        <taxon>Miscanthus</taxon>
    </lineage>
</organism>
<dbReference type="EC" id="3.2.1.78" evidence="3"/>
<keyword evidence="6" id="KW-0732">Signal</keyword>
<evidence type="ECO:0000256" key="4">
    <source>
        <dbReference type="ARBA" id="ARBA00022801"/>
    </source>
</evidence>
<evidence type="ECO:0000313" key="9">
    <source>
        <dbReference type="Proteomes" id="UP000604825"/>
    </source>
</evidence>
<gene>
    <name evidence="8" type="ORF">NCGR_LOCUS52318</name>
</gene>
<accession>A0A811RFC2</accession>
<dbReference type="EMBL" id="CAJGYO010000014">
    <property type="protein sequence ID" value="CAD6269013.1"/>
    <property type="molecule type" value="Genomic_DNA"/>
</dbReference>
<protein>
    <recommendedName>
        <fullName evidence="3">mannan endo-1,4-beta-mannosidase</fullName>
        <ecNumber evidence="3">3.2.1.78</ecNumber>
    </recommendedName>
</protein>
<evidence type="ECO:0000313" key="8">
    <source>
        <dbReference type="EMBL" id="CAD6269013.1"/>
    </source>
</evidence>
<dbReference type="InterPro" id="IPR001547">
    <property type="entry name" value="Glyco_hydro_5"/>
</dbReference>
<dbReference type="PANTHER" id="PTHR31451">
    <property type="match status" value="1"/>
</dbReference>
<comment type="caution">
    <text evidence="8">The sequence shown here is derived from an EMBL/GenBank/DDBJ whole genome shotgun (WGS) entry which is preliminary data.</text>
</comment>
<feature type="domain" description="Glycoside hydrolase family 5" evidence="7">
    <location>
        <begin position="13"/>
        <end position="110"/>
    </location>
</feature>
<keyword evidence="4" id="KW-0378">Hydrolase</keyword>
<dbReference type="PANTHER" id="PTHR31451:SF60">
    <property type="entry name" value="MANNAN ENDO-1,4-BETA-MANNOSIDASE 1"/>
    <property type="match status" value="1"/>
</dbReference>
<dbReference type="Gene3D" id="3.20.20.80">
    <property type="entry name" value="Glycosidases"/>
    <property type="match status" value="1"/>
</dbReference>
<evidence type="ECO:0000256" key="5">
    <source>
        <dbReference type="ARBA" id="ARBA00023295"/>
    </source>
</evidence>
<proteinExistence type="inferred from homology"/>
<dbReference type="InterPro" id="IPR045053">
    <property type="entry name" value="MAN-like"/>
</dbReference>
<feature type="chain" id="PRO_5032932591" description="mannan endo-1,4-beta-mannosidase" evidence="6">
    <location>
        <begin position="22"/>
        <end position="115"/>
    </location>
</feature>
<comment type="catalytic activity">
    <reaction evidence="1">
        <text>Random hydrolysis of (1-&gt;4)-beta-D-mannosidic linkages in mannans, galactomannans and glucomannans.</text>
        <dbReference type="EC" id="3.2.1.78"/>
    </reaction>
</comment>
<evidence type="ECO:0000256" key="6">
    <source>
        <dbReference type="SAM" id="SignalP"/>
    </source>
</evidence>
<name>A0A811RFC2_9POAL</name>
<evidence type="ECO:0000256" key="2">
    <source>
        <dbReference type="ARBA" id="ARBA00005641"/>
    </source>
</evidence>
<keyword evidence="9" id="KW-1185">Reference proteome</keyword>
<comment type="similarity">
    <text evidence="2">Belongs to the glycosyl hydrolase 5 (cellulase A) family.</text>
</comment>
<dbReference type="Pfam" id="PF26410">
    <property type="entry name" value="GH5_mannosidase"/>
    <property type="match status" value="1"/>
</dbReference>
<reference evidence="8" key="1">
    <citation type="submission" date="2020-10" db="EMBL/GenBank/DDBJ databases">
        <authorList>
            <person name="Han B."/>
            <person name="Lu T."/>
            <person name="Zhao Q."/>
            <person name="Huang X."/>
            <person name="Zhao Y."/>
        </authorList>
    </citation>
    <scope>NUCLEOTIDE SEQUENCE</scope>
</reference>
<evidence type="ECO:0000259" key="7">
    <source>
        <dbReference type="Pfam" id="PF26410"/>
    </source>
</evidence>
<evidence type="ECO:0000256" key="1">
    <source>
        <dbReference type="ARBA" id="ARBA00001678"/>
    </source>
</evidence>
<evidence type="ECO:0000256" key="3">
    <source>
        <dbReference type="ARBA" id="ARBA00012706"/>
    </source>
</evidence>
<dbReference type="SUPFAM" id="SSF51445">
    <property type="entry name" value="(Trans)glycosidases"/>
    <property type="match status" value="1"/>
</dbReference>
<feature type="signal peptide" evidence="6">
    <location>
        <begin position="1"/>
        <end position="21"/>
    </location>
</feature>
<dbReference type="InterPro" id="IPR017853">
    <property type="entry name" value="GH"/>
</dbReference>
<keyword evidence="5" id="KW-0326">Glycosidase</keyword>
<dbReference type="Proteomes" id="UP000604825">
    <property type="component" value="Unassembled WGS sequence"/>
</dbReference>